<gene>
    <name evidence="1" type="ORF">E4O92_23420</name>
</gene>
<organism evidence="1 2">
    <name type="scientific">Massilia horti</name>
    <dbReference type="NCBI Taxonomy" id="2562153"/>
    <lineage>
        <taxon>Bacteria</taxon>
        <taxon>Pseudomonadati</taxon>
        <taxon>Pseudomonadota</taxon>
        <taxon>Betaproteobacteria</taxon>
        <taxon>Burkholderiales</taxon>
        <taxon>Oxalobacteraceae</taxon>
        <taxon>Telluria group</taxon>
        <taxon>Massilia</taxon>
    </lineage>
</organism>
<proteinExistence type="predicted"/>
<keyword evidence="2" id="KW-1185">Reference proteome</keyword>
<name>A0A4Y9SQN0_9BURK</name>
<evidence type="ECO:0000313" key="1">
    <source>
        <dbReference type="EMBL" id="TFW27659.1"/>
    </source>
</evidence>
<evidence type="ECO:0008006" key="3">
    <source>
        <dbReference type="Google" id="ProtNLM"/>
    </source>
</evidence>
<reference evidence="1 2" key="1">
    <citation type="submission" date="2019-03" db="EMBL/GenBank/DDBJ databases">
        <title>Draft genome of Massilia hortus sp. nov., a novel bacterial species of the Oxalobacteraceae family.</title>
        <authorList>
            <person name="Peta V."/>
            <person name="Raths R."/>
            <person name="Bucking H."/>
        </authorList>
    </citation>
    <scope>NUCLEOTIDE SEQUENCE [LARGE SCALE GENOMIC DNA]</scope>
    <source>
        <strain evidence="1 2">ONC3</strain>
    </source>
</reference>
<dbReference type="OrthoDB" id="5149141at2"/>
<accession>A0A4Y9SQN0</accession>
<evidence type="ECO:0000313" key="2">
    <source>
        <dbReference type="Proteomes" id="UP000297258"/>
    </source>
</evidence>
<sequence>MRFPKIDVDYWTLVSGEDRHRSSPETFWIPPFEERQALQPGDAAKLIFEIESEDEFGEISRDCERMWVVVSEVRPLYFIGRVTNMPVGCNDSSFYLTEDAEVPFLPEHVIDIDRPPKEFLDALFSESPKKLWPR</sequence>
<dbReference type="EMBL" id="SPUM01000147">
    <property type="protein sequence ID" value="TFW27659.1"/>
    <property type="molecule type" value="Genomic_DNA"/>
</dbReference>
<dbReference type="AlphaFoldDB" id="A0A4Y9SQN0"/>
<dbReference type="Proteomes" id="UP000297258">
    <property type="component" value="Unassembled WGS sequence"/>
</dbReference>
<dbReference type="RefSeq" id="WP_135192052.1">
    <property type="nucleotide sequence ID" value="NZ_SPUM01000147.1"/>
</dbReference>
<comment type="caution">
    <text evidence="1">The sequence shown here is derived from an EMBL/GenBank/DDBJ whole genome shotgun (WGS) entry which is preliminary data.</text>
</comment>
<protein>
    <recommendedName>
        <fullName evidence="3">DUF2314 domain-containing protein</fullName>
    </recommendedName>
</protein>